<accession>A0A1I7ZQW2</accession>
<reference evidence="2" key="1">
    <citation type="submission" date="2016-11" db="UniProtKB">
        <authorList>
            <consortium name="WormBaseParasite"/>
        </authorList>
    </citation>
    <scope>IDENTIFICATION</scope>
</reference>
<evidence type="ECO:0000313" key="2">
    <source>
        <dbReference type="WBParaSite" id="L893_g28888.t1"/>
    </source>
</evidence>
<proteinExistence type="predicted"/>
<organism evidence="1 2">
    <name type="scientific">Steinernema glaseri</name>
    <dbReference type="NCBI Taxonomy" id="37863"/>
    <lineage>
        <taxon>Eukaryota</taxon>
        <taxon>Metazoa</taxon>
        <taxon>Ecdysozoa</taxon>
        <taxon>Nematoda</taxon>
        <taxon>Chromadorea</taxon>
        <taxon>Rhabditida</taxon>
        <taxon>Tylenchina</taxon>
        <taxon>Panagrolaimomorpha</taxon>
        <taxon>Strongyloidoidea</taxon>
        <taxon>Steinernematidae</taxon>
        <taxon>Steinernema</taxon>
    </lineage>
</organism>
<sequence length="224" mass="25993">MDSVPYTFCDSVFSSMENLPKDAMPGSWGAVLKNHVTNRRKFEFCINFNDNQWSYTIGEVVLSPWGETWIATSLDELLAIPSKYVWFSSIAILVAAKSLHYLERIPATERQIRRLWNDAQLARKLGQVASFHFSRNESHSLMFDDYFALLKNAQFRDILFDCEERNEAHHDFLRSQLRTGHLARLEVTAPDQLPGDIRTLLEGTMKETYRIGRFTTFDCPRSQM</sequence>
<keyword evidence="1" id="KW-1185">Reference proteome</keyword>
<evidence type="ECO:0000313" key="1">
    <source>
        <dbReference type="Proteomes" id="UP000095287"/>
    </source>
</evidence>
<name>A0A1I7ZQW2_9BILA</name>
<dbReference type="AlphaFoldDB" id="A0A1I7ZQW2"/>
<dbReference type="Proteomes" id="UP000095287">
    <property type="component" value="Unplaced"/>
</dbReference>
<dbReference type="WBParaSite" id="L893_g28888.t1">
    <property type="protein sequence ID" value="L893_g28888.t1"/>
    <property type="gene ID" value="L893_g28888"/>
</dbReference>
<protein>
    <submittedName>
        <fullName evidence="2">DUF3336 domain-containing protein</fullName>
    </submittedName>
</protein>